<gene>
    <name evidence="1" type="ORF">MLD38_014294</name>
</gene>
<name>A0ACB9RC83_9MYRT</name>
<evidence type="ECO:0000313" key="1">
    <source>
        <dbReference type="EMBL" id="KAI4376545.1"/>
    </source>
</evidence>
<proteinExistence type="predicted"/>
<protein>
    <submittedName>
        <fullName evidence="1">Uncharacterized protein</fullName>
    </submittedName>
</protein>
<dbReference type="EMBL" id="CM042883">
    <property type="protein sequence ID" value="KAI4376545.1"/>
    <property type="molecule type" value="Genomic_DNA"/>
</dbReference>
<sequence>MRTRGSSVSVLSVMMFGVLVYVLLLSTEVHLVLGEDTVEMMIKGEGGSEEAEDGAVETNATTARSNKEDSFADMIDRALEKEFSENDQSEAADSGSFNNSVAGQQAVLETVARVKTKKNETKEDKSFQLHTVFNLDSENRAEDTPMLIRSQGIFHFQEMSTVSLQPYLFGILISNALDNVFIISNPKSKYPVLQLDLRLISDLVVVIVSATCGGIAFACAGQPVITGYLLAGSFIGPGGFSFVSEMVQVETVAQFGVIFLLFALGLEFSTAKLWIVRAVAVLGGLLQILLFMCLSGITASLCGGKPSEGVFVGAFLSMSSTAVVLKFLLERNSMNALHGQVTIGTLILQDCAVGLLFALLPVLGGTSGVLQGVISMTKSLVVLMAFLAVLSILSRTCVPWFLKLMISLSSQTNEVYQLASVAFCLLVAWCSDKLGLSLELGSFAAGVMISTTDQAQHTLEQVEPIRNFFAALFLASIGMLIHIHFLWNHVDILLAAVLLVIVIKTAVVTTVVKGFGYSNKTSLLVGMSLAQIGEFAFVLLSRASNLQIIEGKLYLLLLGTTALSLVTTPLLFKLIPAVIHLGVLLGWFSPDNPAEFGFKGDILRAESAKRIAFMVQGSRHDS</sequence>
<dbReference type="Proteomes" id="UP001057402">
    <property type="component" value="Chromosome 4"/>
</dbReference>
<keyword evidence="2" id="KW-1185">Reference proteome</keyword>
<comment type="caution">
    <text evidence="1">The sequence shown here is derived from an EMBL/GenBank/DDBJ whole genome shotgun (WGS) entry which is preliminary data.</text>
</comment>
<evidence type="ECO:0000313" key="2">
    <source>
        <dbReference type="Proteomes" id="UP001057402"/>
    </source>
</evidence>
<reference evidence="2" key="1">
    <citation type="journal article" date="2023" name="Front. Plant Sci.">
        <title>Chromosomal-level genome assembly of Melastoma candidum provides insights into trichome evolution.</title>
        <authorList>
            <person name="Zhong Y."/>
            <person name="Wu W."/>
            <person name="Sun C."/>
            <person name="Zou P."/>
            <person name="Liu Y."/>
            <person name="Dai S."/>
            <person name="Zhou R."/>
        </authorList>
    </citation>
    <scope>NUCLEOTIDE SEQUENCE [LARGE SCALE GENOMIC DNA]</scope>
</reference>
<accession>A0ACB9RC83</accession>
<organism evidence="1 2">
    <name type="scientific">Melastoma candidum</name>
    <dbReference type="NCBI Taxonomy" id="119954"/>
    <lineage>
        <taxon>Eukaryota</taxon>
        <taxon>Viridiplantae</taxon>
        <taxon>Streptophyta</taxon>
        <taxon>Embryophyta</taxon>
        <taxon>Tracheophyta</taxon>
        <taxon>Spermatophyta</taxon>
        <taxon>Magnoliopsida</taxon>
        <taxon>eudicotyledons</taxon>
        <taxon>Gunneridae</taxon>
        <taxon>Pentapetalae</taxon>
        <taxon>rosids</taxon>
        <taxon>malvids</taxon>
        <taxon>Myrtales</taxon>
        <taxon>Melastomataceae</taxon>
        <taxon>Melastomatoideae</taxon>
        <taxon>Melastomateae</taxon>
        <taxon>Melastoma</taxon>
    </lineage>
</organism>